<name>A0ABQ3C0P2_9ACTN</name>
<proteinExistence type="predicted"/>
<accession>A0ABQ3C0P2</accession>
<sequence length="246" mass="27181">MARTTPTPPKPASVIARRRNGAARRVEISAQEIEEAVQLLQCVPTSDARQLRDKFAAVLRPVCHWASSRTAPYSNYPAWGPCGAVVGTPRERCVEHQWPLPASVPDPFPSRCIVTLDEELEDSRWVRYSGGLRCPFDRRTGSDRCPHHDPRDNELCGHPMDSGITCATPQGVLACRDHRYAKLAILKNQLDQLPLALECGQCDAGSGESCTSKGGRTVAFHKRRVSASEELEKRKALSDTIAWLSL</sequence>
<evidence type="ECO:0000313" key="2">
    <source>
        <dbReference type="Proteomes" id="UP000624183"/>
    </source>
</evidence>
<dbReference type="Proteomes" id="UP000624183">
    <property type="component" value="Unassembled WGS sequence"/>
</dbReference>
<gene>
    <name evidence="1" type="ORF">GCM10010328_42980</name>
</gene>
<dbReference type="EMBL" id="BMUW01000008">
    <property type="protein sequence ID" value="GGZ63790.1"/>
    <property type="molecule type" value="Genomic_DNA"/>
</dbReference>
<organism evidence="1 2">
    <name type="scientific">Streptomyces rubiginosohelvolus</name>
    <dbReference type="NCBI Taxonomy" id="67362"/>
    <lineage>
        <taxon>Bacteria</taxon>
        <taxon>Bacillati</taxon>
        <taxon>Actinomycetota</taxon>
        <taxon>Actinomycetes</taxon>
        <taxon>Kitasatosporales</taxon>
        <taxon>Streptomycetaceae</taxon>
        <taxon>Streptomyces</taxon>
    </lineage>
</organism>
<evidence type="ECO:0000313" key="1">
    <source>
        <dbReference type="EMBL" id="GGZ63790.1"/>
    </source>
</evidence>
<protein>
    <submittedName>
        <fullName evidence="1">Uncharacterized protein</fullName>
    </submittedName>
</protein>
<comment type="caution">
    <text evidence="1">The sequence shown here is derived from an EMBL/GenBank/DDBJ whole genome shotgun (WGS) entry which is preliminary data.</text>
</comment>
<keyword evidence="2" id="KW-1185">Reference proteome</keyword>
<reference evidence="2" key="1">
    <citation type="journal article" date="2019" name="Int. J. Syst. Evol. Microbiol.">
        <title>The Global Catalogue of Microorganisms (GCM) 10K type strain sequencing project: providing services to taxonomists for standard genome sequencing and annotation.</title>
        <authorList>
            <consortium name="The Broad Institute Genomics Platform"/>
            <consortium name="The Broad Institute Genome Sequencing Center for Infectious Disease"/>
            <person name="Wu L."/>
            <person name="Ma J."/>
        </authorList>
    </citation>
    <scope>NUCLEOTIDE SEQUENCE [LARGE SCALE GENOMIC DNA]</scope>
    <source>
        <strain evidence="2">JCM 4602</strain>
    </source>
</reference>